<name>A0A0N5BTX3_STREA</name>
<proteinExistence type="predicted"/>
<organism evidence="1 2">
    <name type="scientific">Strongyloides papillosus</name>
    <name type="common">Intestinal threadworm</name>
    <dbReference type="NCBI Taxonomy" id="174720"/>
    <lineage>
        <taxon>Eukaryota</taxon>
        <taxon>Metazoa</taxon>
        <taxon>Ecdysozoa</taxon>
        <taxon>Nematoda</taxon>
        <taxon>Chromadorea</taxon>
        <taxon>Rhabditida</taxon>
        <taxon>Tylenchina</taxon>
        <taxon>Panagrolaimomorpha</taxon>
        <taxon>Strongyloidoidea</taxon>
        <taxon>Strongyloididae</taxon>
        <taxon>Strongyloides</taxon>
    </lineage>
</organism>
<evidence type="ECO:0000313" key="1">
    <source>
        <dbReference type="Proteomes" id="UP000046392"/>
    </source>
</evidence>
<evidence type="ECO:0000313" key="2">
    <source>
        <dbReference type="WBParaSite" id="SPAL_0000929700.1"/>
    </source>
</evidence>
<keyword evidence="1" id="KW-1185">Reference proteome</keyword>
<sequence>MVLINPSLIIIRIKFGTTVMVVVFSKIILDTPKNISIFGHNPLRISNRLCALAQYRSELMNEDNKLLPDRDKQSNEIIFYTPYGYGMYAIKILFDDTYFSHKKLNRKAAEVGNRFAGLLSYDQQYVGFGLSRSASGTYACIKHSSKP</sequence>
<dbReference type="SUPFAM" id="SSF55797">
    <property type="entry name" value="PR-1-like"/>
    <property type="match status" value="1"/>
</dbReference>
<protein>
    <submittedName>
        <fullName evidence="2">SCP domain-containing protein</fullName>
    </submittedName>
</protein>
<dbReference type="Proteomes" id="UP000046392">
    <property type="component" value="Unplaced"/>
</dbReference>
<reference evidence="2" key="1">
    <citation type="submission" date="2017-02" db="UniProtKB">
        <authorList>
            <consortium name="WormBaseParasite"/>
        </authorList>
    </citation>
    <scope>IDENTIFICATION</scope>
</reference>
<dbReference type="InterPro" id="IPR035940">
    <property type="entry name" value="CAP_sf"/>
</dbReference>
<dbReference type="AlphaFoldDB" id="A0A0N5BTX3"/>
<accession>A0A0N5BTX3</accession>
<dbReference type="WBParaSite" id="SPAL_0000929700.1">
    <property type="protein sequence ID" value="SPAL_0000929700.1"/>
    <property type="gene ID" value="SPAL_0000929700"/>
</dbReference>